<feature type="transmembrane region" description="Helical" evidence="1">
    <location>
        <begin position="204"/>
        <end position="223"/>
    </location>
</feature>
<dbReference type="Proteomes" id="UP000729733">
    <property type="component" value="Unassembled WGS sequence"/>
</dbReference>
<dbReference type="InterPro" id="IPR003675">
    <property type="entry name" value="Rce1/LyrA-like_dom"/>
</dbReference>
<comment type="caution">
    <text evidence="3">The sequence shown here is derived from an EMBL/GenBank/DDBJ whole genome shotgun (WGS) entry which is preliminary data.</text>
</comment>
<evidence type="ECO:0000256" key="1">
    <source>
        <dbReference type="SAM" id="Phobius"/>
    </source>
</evidence>
<organism evidence="3 4">
    <name type="scientific">Waterburya agarophytonicola KI4</name>
    <dbReference type="NCBI Taxonomy" id="2874699"/>
    <lineage>
        <taxon>Bacteria</taxon>
        <taxon>Bacillati</taxon>
        <taxon>Cyanobacteriota</taxon>
        <taxon>Cyanophyceae</taxon>
        <taxon>Pleurocapsales</taxon>
        <taxon>Hyellaceae</taxon>
        <taxon>Waterburya</taxon>
        <taxon>Waterburya agarophytonicola</taxon>
    </lineage>
</organism>
<dbReference type="GO" id="GO:0004175">
    <property type="term" value="F:endopeptidase activity"/>
    <property type="evidence" value="ECO:0007669"/>
    <property type="project" value="UniProtKB-ARBA"/>
</dbReference>
<protein>
    <submittedName>
        <fullName evidence="3">CPBP family intramembrane metalloprotease</fullName>
    </submittedName>
</protein>
<reference evidence="3" key="1">
    <citation type="journal article" date="2021" name="Antonie Van Leeuwenhoek">
        <title>Draft genome and description of Waterburya agarophytonicola gen. nov. sp. nov. (Pleurocapsales, Cyanobacteria): a seaweed symbiont.</title>
        <authorList>
            <person name="Bonthond G."/>
            <person name="Shalygin S."/>
            <person name="Bayer T."/>
            <person name="Weinberger F."/>
        </authorList>
    </citation>
    <scope>NUCLEOTIDE SEQUENCE</scope>
    <source>
        <strain evidence="3">KI4</strain>
    </source>
</reference>
<keyword evidence="1" id="KW-0472">Membrane</keyword>
<dbReference type="PANTHER" id="PTHR39430:SF1">
    <property type="entry name" value="PROTEASE"/>
    <property type="match status" value="1"/>
</dbReference>
<dbReference type="GO" id="GO:0008237">
    <property type="term" value="F:metallopeptidase activity"/>
    <property type="evidence" value="ECO:0007669"/>
    <property type="project" value="UniProtKB-KW"/>
</dbReference>
<dbReference type="GO" id="GO:0080120">
    <property type="term" value="P:CAAX-box protein maturation"/>
    <property type="evidence" value="ECO:0007669"/>
    <property type="project" value="UniProtKB-ARBA"/>
</dbReference>
<keyword evidence="3" id="KW-0482">Metalloprotease</keyword>
<dbReference type="AlphaFoldDB" id="A0A964BNR8"/>
<keyword evidence="1" id="KW-1133">Transmembrane helix</keyword>
<evidence type="ECO:0000313" key="3">
    <source>
        <dbReference type="EMBL" id="MCC0175733.1"/>
    </source>
</evidence>
<dbReference type="PANTHER" id="PTHR39430">
    <property type="entry name" value="MEMBRANE-ASSOCIATED PROTEASE-RELATED"/>
    <property type="match status" value="1"/>
</dbReference>
<keyword evidence="3" id="KW-0645">Protease</keyword>
<feature type="domain" description="CAAX prenyl protease 2/Lysostaphin resistance protein A-like" evidence="2">
    <location>
        <begin position="121"/>
        <end position="213"/>
    </location>
</feature>
<keyword evidence="3" id="KW-0378">Hydrolase</keyword>
<evidence type="ECO:0000259" key="2">
    <source>
        <dbReference type="Pfam" id="PF02517"/>
    </source>
</evidence>
<feature type="transmembrane region" description="Helical" evidence="1">
    <location>
        <begin position="6"/>
        <end position="31"/>
    </location>
</feature>
<dbReference type="EMBL" id="JADWDC010000003">
    <property type="protein sequence ID" value="MCC0175733.1"/>
    <property type="molecule type" value="Genomic_DNA"/>
</dbReference>
<feature type="transmembrane region" description="Helical" evidence="1">
    <location>
        <begin position="81"/>
        <end position="106"/>
    </location>
</feature>
<accession>A0A964BNR8</accession>
<gene>
    <name evidence="3" type="ORF">I4641_01905</name>
</gene>
<proteinExistence type="predicted"/>
<feature type="transmembrane region" description="Helical" evidence="1">
    <location>
        <begin position="118"/>
        <end position="136"/>
    </location>
</feature>
<feature type="transmembrane region" description="Helical" evidence="1">
    <location>
        <begin position="43"/>
        <end position="61"/>
    </location>
</feature>
<feature type="transmembrane region" description="Helical" evidence="1">
    <location>
        <begin position="243"/>
        <end position="263"/>
    </location>
</feature>
<keyword evidence="1" id="KW-0812">Transmembrane</keyword>
<keyword evidence="4" id="KW-1185">Reference proteome</keyword>
<sequence>MFDTSWLKVFTFFVVWAVIWLPIAIVISRFLDWQPGKILTPQQKLILLGSLYLLSPIVFLWKIESERFSFASLGFSFQPNLLVSMLSGLALSLISLIIIFVLESIFDLVSWHWERSKQLFSLILPILALSLFISVIEEVIFRGYIFNTFVEDYPCWFAATISSLIFASLHLIWERKETLPQIPGLWLMGMILVGARLIDDGNISLAIGLHGGWIWGLTCIDSAGLLSYKQQHSWLTGINRQPLAGIAGISCLIITGLALWLVYGYGGVV</sequence>
<dbReference type="Pfam" id="PF02517">
    <property type="entry name" value="Rce1-like"/>
    <property type="match status" value="1"/>
</dbReference>
<feature type="transmembrane region" description="Helical" evidence="1">
    <location>
        <begin position="156"/>
        <end position="173"/>
    </location>
</feature>
<name>A0A964BNR8_9CYAN</name>
<evidence type="ECO:0000313" key="4">
    <source>
        <dbReference type="Proteomes" id="UP000729733"/>
    </source>
</evidence>